<proteinExistence type="predicted"/>
<evidence type="ECO:0008006" key="3">
    <source>
        <dbReference type="Google" id="ProtNLM"/>
    </source>
</evidence>
<sequence>MVKRRKEVNQQNKIQGPNVDTAYGLENLWFNAVLEAQTLWVNLGFWENATHPSEACANLFRKLLDESGISGQQEFSMVEVGCGCAETAQVLLKDFPGQCTQWVGLTISPIQVQIAETRLLKAQESPQTESKYRIFTADAARPDTWSSEVQDSIRSLSNPWLVALDTLVDFRPSREAILSYARQDLGASVAITDHLRKEDMGILDRLKLYASFRLLDTPLNHVLTRKQYIDLLVKCGYKRENISFIPYSEHVYAPYSRFISQQGQRWQEMGGSKWDYMDFSLAGFVTGWWARSELVEACIIVARA</sequence>
<protein>
    <recommendedName>
        <fullName evidence="3">S-adenosyl-L-methionine-dependent methyltransferase</fullName>
    </recommendedName>
</protein>
<keyword evidence="2" id="KW-1185">Reference proteome</keyword>
<dbReference type="SUPFAM" id="SSF53335">
    <property type="entry name" value="S-adenosyl-L-methionine-dependent methyltransferases"/>
    <property type="match status" value="1"/>
</dbReference>
<reference evidence="1 2" key="1">
    <citation type="submission" date="2024-07" db="EMBL/GenBank/DDBJ databases">
        <title>Section-level genome sequencing and comparative genomics of Aspergillus sections Usti and Cavernicolus.</title>
        <authorList>
            <consortium name="Lawrence Berkeley National Laboratory"/>
            <person name="Nybo J.L."/>
            <person name="Vesth T.C."/>
            <person name="Theobald S."/>
            <person name="Frisvad J.C."/>
            <person name="Larsen T.O."/>
            <person name="Kjaerboelling I."/>
            <person name="Rothschild-Mancinelli K."/>
            <person name="Lyhne E.K."/>
            <person name="Kogle M.E."/>
            <person name="Barry K."/>
            <person name="Clum A."/>
            <person name="Na H."/>
            <person name="Ledsgaard L."/>
            <person name="Lin J."/>
            <person name="Lipzen A."/>
            <person name="Kuo A."/>
            <person name="Riley R."/>
            <person name="Mondo S."/>
            <person name="LaButti K."/>
            <person name="Haridas S."/>
            <person name="Pangalinan J."/>
            <person name="Salamov A.A."/>
            <person name="Simmons B.A."/>
            <person name="Magnuson J.K."/>
            <person name="Chen J."/>
            <person name="Drula E."/>
            <person name="Henrissat B."/>
            <person name="Wiebenga A."/>
            <person name="Lubbers R.J."/>
            <person name="Gomes A.C."/>
            <person name="Makela M.R."/>
            <person name="Stajich J."/>
            <person name="Grigoriev I.V."/>
            <person name="Mortensen U.H."/>
            <person name="De vries R.P."/>
            <person name="Baker S.E."/>
            <person name="Andersen M.R."/>
        </authorList>
    </citation>
    <scope>NUCLEOTIDE SEQUENCE [LARGE SCALE GENOMIC DNA]</scope>
    <source>
        <strain evidence="1 2">CBS 600.67</strain>
    </source>
</reference>
<evidence type="ECO:0000313" key="2">
    <source>
        <dbReference type="Proteomes" id="UP001610335"/>
    </source>
</evidence>
<accession>A0ABR4HU44</accession>
<dbReference type="Gene3D" id="3.40.50.150">
    <property type="entry name" value="Vaccinia Virus protein VP39"/>
    <property type="match status" value="1"/>
</dbReference>
<dbReference type="Proteomes" id="UP001610335">
    <property type="component" value="Unassembled WGS sequence"/>
</dbReference>
<organism evidence="1 2">
    <name type="scientific">Aspergillus cavernicola</name>
    <dbReference type="NCBI Taxonomy" id="176166"/>
    <lineage>
        <taxon>Eukaryota</taxon>
        <taxon>Fungi</taxon>
        <taxon>Dikarya</taxon>
        <taxon>Ascomycota</taxon>
        <taxon>Pezizomycotina</taxon>
        <taxon>Eurotiomycetes</taxon>
        <taxon>Eurotiomycetidae</taxon>
        <taxon>Eurotiales</taxon>
        <taxon>Aspergillaceae</taxon>
        <taxon>Aspergillus</taxon>
        <taxon>Aspergillus subgen. Nidulantes</taxon>
    </lineage>
</organism>
<dbReference type="InterPro" id="IPR029063">
    <property type="entry name" value="SAM-dependent_MTases_sf"/>
</dbReference>
<dbReference type="EMBL" id="JBFXLS010000080">
    <property type="protein sequence ID" value="KAL2819009.1"/>
    <property type="molecule type" value="Genomic_DNA"/>
</dbReference>
<name>A0ABR4HU44_9EURO</name>
<evidence type="ECO:0000313" key="1">
    <source>
        <dbReference type="EMBL" id="KAL2819009.1"/>
    </source>
</evidence>
<gene>
    <name evidence="1" type="ORF">BDW59DRAFT_174997</name>
</gene>
<comment type="caution">
    <text evidence="1">The sequence shown here is derived from an EMBL/GenBank/DDBJ whole genome shotgun (WGS) entry which is preliminary data.</text>
</comment>